<name>A0A2P2LLU2_RHIMU</name>
<evidence type="ECO:0000313" key="2">
    <source>
        <dbReference type="EMBL" id="MBX18933.1"/>
    </source>
</evidence>
<sequence>MTHKHHSPSQVHPVQRKSLTK</sequence>
<dbReference type="EMBL" id="GGEC01038449">
    <property type="protein sequence ID" value="MBX18933.1"/>
    <property type="molecule type" value="Transcribed_RNA"/>
</dbReference>
<dbReference type="AlphaFoldDB" id="A0A2P2LLU2"/>
<proteinExistence type="predicted"/>
<accession>A0A2P2LLU2</accession>
<organism evidence="2">
    <name type="scientific">Rhizophora mucronata</name>
    <name type="common">Asiatic mangrove</name>
    <dbReference type="NCBI Taxonomy" id="61149"/>
    <lineage>
        <taxon>Eukaryota</taxon>
        <taxon>Viridiplantae</taxon>
        <taxon>Streptophyta</taxon>
        <taxon>Embryophyta</taxon>
        <taxon>Tracheophyta</taxon>
        <taxon>Spermatophyta</taxon>
        <taxon>Magnoliopsida</taxon>
        <taxon>eudicotyledons</taxon>
        <taxon>Gunneridae</taxon>
        <taxon>Pentapetalae</taxon>
        <taxon>rosids</taxon>
        <taxon>fabids</taxon>
        <taxon>Malpighiales</taxon>
        <taxon>Rhizophoraceae</taxon>
        <taxon>Rhizophora</taxon>
    </lineage>
</organism>
<evidence type="ECO:0000256" key="1">
    <source>
        <dbReference type="SAM" id="MobiDB-lite"/>
    </source>
</evidence>
<feature type="region of interest" description="Disordered" evidence="1">
    <location>
        <begin position="1"/>
        <end position="21"/>
    </location>
</feature>
<reference evidence="2" key="1">
    <citation type="submission" date="2018-02" db="EMBL/GenBank/DDBJ databases">
        <title>Rhizophora mucronata_Transcriptome.</title>
        <authorList>
            <person name="Meera S.P."/>
            <person name="Sreeshan A."/>
            <person name="Augustine A."/>
        </authorList>
    </citation>
    <scope>NUCLEOTIDE SEQUENCE</scope>
    <source>
        <tissue evidence="2">Leaf</tissue>
    </source>
</reference>
<protein>
    <submittedName>
        <fullName evidence="2">Subtilase family protein</fullName>
    </submittedName>
</protein>